<accession>A0A5B7FYZ9</accession>
<comment type="caution">
    <text evidence="2">The sequence shown here is derived from an EMBL/GenBank/DDBJ whole genome shotgun (WGS) entry which is preliminary data.</text>
</comment>
<name>A0A5B7FYZ9_PORTR</name>
<feature type="compositionally biased region" description="Low complexity" evidence="1">
    <location>
        <begin position="1"/>
        <end position="14"/>
    </location>
</feature>
<sequence length="59" mass="6183">MKYYSYSSSSSSTSPHKASPGVSTTPWLLFMLPFPSPSNTTTIAGTVITTPPAVTATQT</sequence>
<dbReference type="Proteomes" id="UP000324222">
    <property type="component" value="Unassembled WGS sequence"/>
</dbReference>
<dbReference type="AlphaFoldDB" id="A0A5B7FYZ9"/>
<keyword evidence="3" id="KW-1185">Reference proteome</keyword>
<evidence type="ECO:0000256" key="1">
    <source>
        <dbReference type="SAM" id="MobiDB-lite"/>
    </source>
</evidence>
<organism evidence="2 3">
    <name type="scientific">Portunus trituberculatus</name>
    <name type="common">Swimming crab</name>
    <name type="synonym">Neptunus trituberculatus</name>
    <dbReference type="NCBI Taxonomy" id="210409"/>
    <lineage>
        <taxon>Eukaryota</taxon>
        <taxon>Metazoa</taxon>
        <taxon>Ecdysozoa</taxon>
        <taxon>Arthropoda</taxon>
        <taxon>Crustacea</taxon>
        <taxon>Multicrustacea</taxon>
        <taxon>Malacostraca</taxon>
        <taxon>Eumalacostraca</taxon>
        <taxon>Eucarida</taxon>
        <taxon>Decapoda</taxon>
        <taxon>Pleocyemata</taxon>
        <taxon>Brachyura</taxon>
        <taxon>Eubrachyura</taxon>
        <taxon>Portunoidea</taxon>
        <taxon>Portunidae</taxon>
        <taxon>Portuninae</taxon>
        <taxon>Portunus</taxon>
    </lineage>
</organism>
<reference evidence="2 3" key="1">
    <citation type="submission" date="2019-05" db="EMBL/GenBank/DDBJ databases">
        <title>Another draft genome of Portunus trituberculatus and its Hox gene families provides insights of decapod evolution.</title>
        <authorList>
            <person name="Jeong J.-H."/>
            <person name="Song I."/>
            <person name="Kim S."/>
            <person name="Choi T."/>
            <person name="Kim D."/>
            <person name="Ryu S."/>
            <person name="Kim W."/>
        </authorList>
    </citation>
    <scope>NUCLEOTIDE SEQUENCE [LARGE SCALE GENOMIC DNA]</scope>
    <source>
        <tissue evidence="2">Muscle</tissue>
    </source>
</reference>
<protein>
    <submittedName>
        <fullName evidence="2">Uncharacterized protein</fullName>
    </submittedName>
</protein>
<evidence type="ECO:0000313" key="2">
    <source>
        <dbReference type="EMBL" id="MPC50525.1"/>
    </source>
</evidence>
<proteinExistence type="predicted"/>
<evidence type="ECO:0000313" key="3">
    <source>
        <dbReference type="Proteomes" id="UP000324222"/>
    </source>
</evidence>
<feature type="region of interest" description="Disordered" evidence="1">
    <location>
        <begin position="1"/>
        <end position="20"/>
    </location>
</feature>
<dbReference type="EMBL" id="VSRR010009557">
    <property type="protein sequence ID" value="MPC50525.1"/>
    <property type="molecule type" value="Genomic_DNA"/>
</dbReference>
<gene>
    <name evidence="2" type="ORF">E2C01_044354</name>
</gene>